<comment type="caution">
    <text evidence="2">The sequence shown here is derived from an EMBL/GenBank/DDBJ whole genome shotgun (WGS) entry which is preliminary data.</text>
</comment>
<proteinExistence type="predicted"/>
<keyword evidence="1" id="KW-1133">Transmembrane helix</keyword>
<feature type="transmembrane region" description="Helical" evidence="1">
    <location>
        <begin position="6"/>
        <end position="31"/>
    </location>
</feature>
<feature type="transmembrane region" description="Helical" evidence="1">
    <location>
        <begin position="103"/>
        <end position="128"/>
    </location>
</feature>
<reference evidence="2 3" key="1">
    <citation type="submission" date="2022-11" db="EMBL/GenBank/DDBJ databases">
        <title>Mycobacterium sp. nov.</title>
        <authorList>
            <person name="Papic B."/>
            <person name="Spicic S."/>
            <person name="Duvnjak S."/>
        </authorList>
    </citation>
    <scope>NUCLEOTIDE SEQUENCE [LARGE SCALE GENOMIC DNA]</scope>
    <source>
        <strain evidence="2 3">CVI_P4</strain>
    </source>
</reference>
<feature type="transmembrane region" description="Helical" evidence="1">
    <location>
        <begin position="140"/>
        <end position="160"/>
    </location>
</feature>
<feature type="transmembrane region" description="Helical" evidence="1">
    <location>
        <begin position="166"/>
        <end position="188"/>
    </location>
</feature>
<gene>
    <name evidence="2" type="ORF">ORI27_31445</name>
</gene>
<evidence type="ECO:0000256" key="1">
    <source>
        <dbReference type="SAM" id="Phobius"/>
    </source>
</evidence>
<evidence type="ECO:0000313" key="3">
    <source>
        <dbReference type="Proteomes" id="UP001300745"/>
    </source>
</evidence>
<dbReference type="RefSeq" id="WP_266001134.1">
    <property type="nucleotide sequence ID" value="NZ_JAPJDN010000063.1"/>
</dbReference>
<keyword evidence="3" id="KW-1185">Reference proteome</keyword>
<accession>A0ABT3SNU3</accession>
<feature type="transmembrane region" description="Helical" evidence="1">
    <location>
        <begin position="77"/>
        <end position="97"/>
    </location>
</feature>
<dbReference type="EMBL" id="JAPJDO010000063">
    <property type="protein sequence ID" value="MCX2941208.1"/>
    <property type="molecule type" value="Genomic_DNA"/>
</dbReference>
<protein>
    <submittedName>
        <fullName evidence="2">Uncharacterized protein</fullName>
    </submittedName>
</protein>
<sequence length="203" mass="22895">MPWYDWVLWAGMAYMFVGTDFSLNWLGGVAFGRRVHRRSRNPFETIYWYVWARDDPSVRGEKVVGDPSILPPWITNLCIINAVFTCMVELFLLIGMLQTPRPSWIFVPALLFPARAVIEMIYGSQIIWGPARIRGSALANYLVIGLVPQVLLPCLVAWRFSGLGLGWIPGLLFVGTPVLIMLWTWAVYRRNPIPALADEAGAG</sequence>
<dbReference type="Proteomes" id="UP001300745">
    <property type="component" value="Unassembled WGS sequence"/>
</dbReference>
<name>A0ABT3SNU3_9MYCO</name>
<organism evidence="2 3">
    <name type="scientific">Mycobacterium pinniadriaticum</name>
    <dbReference type="NCBI Taxonomy" id="2994102"/>
    <lineage>
        <taxon>Bacteria</taxon>
        <taxon>Bacillati</taxon>
        <taxon>Actinomycetota</taxon>
        <taxon>Actinomycetes</taxon>
        <taxon>Mycobacteriales</taxon>
        <taxon>Mycobacteriaceae</taxon>
        <taxon>Mycobacterium</taxon>
    </lineage>
</organism>
<keyword evidence="1" id="KW-0812">Transmembrane</keyword>
<keyword evidence="1" id="KW-0472">Membrane</keyword>
<evidence type="ECO:0000313" key="2">
    <source>
        <dbReference type="EMBL" id="MCX2941208.1"/>
    </source>
</evidence>